<evidence type="ECO:0000313" key="2">
    <source>
        <dbReference type="Proteomes" id="UP000195963"/>
    </source>
</evidence>
<dbReference type="AlphaFoldDB" id="A0A1Y6M6G9"/>
<protein>
    <submittedName>
        <fullName evidence="1">Uncharacterized protein</fullName>
    </submittedName>
</protein>
<organism evidence="1 2">
    <name type="scientific">Photobacterium malacitanum</name>
    <dbReference type="NCBI Taxonomy" id="2204294"/>
    <lineage>
        <taxon>Bacteria</taxon>
        <taxon>Pseudomonadati</taxon>
        <taxon>Pseudomonadota</taxon>
        <taxon>Gammaproteobacteria</taxon>
        <taxon>Vibrionales</taxon>
        <taxon>Vibrionaceae</taxon>
        <taxon>Photobacterium</taxon>
    </lineage>
</organism>
<name>A0A1Y6M6G9_9GAMM</name>
<reference evidence="2" key="1">
    <citation type="submission" date="2017-06" db="EMBL/GenBank/DDBJ databases">
        <authorList>
            <person name="Rodrigo-Torres L."/>
            <person name="Arahal R.D."/>
            <person name="Lucena T."/>
        </authorList>
    </citation>
    <scope>NUCLEOTIDE SEQUENCE [LARGE SCALE GENOMIC DNA]</scope>
    <source>
        <strain evidence="2">CECT 9190</strain>
    </source>
</reference>
<sequence>MEHSLETAYPLKSMMESVFGRKAWLDLKHCQDLGVWKKYSKRLILAVEVSIKSTVKVADDDWFHELSLEFEHGKKCVDSAGSLDVLFANLAACLANISFLQIGMIPQRHSEKNVAARQGENWNLSAFRTVQYVQTQEQKERIIRRKIQNSETST</sequence>
<proteinExistence type="predicted"/>
<dbReference type="EMBL" id="FYAK01000001">
    <property type="protein sequence ID" value="SMY32156.1"/>
    <property type="molecule type" value="Genomic_DNA"/>
</dbReference>
<dbReference type="RefSeq" id="WP_138240411.1">
    <property type="nucleotide sequence ID" value="NZ_FYAK01000001.1"/>
</dbReference>
<evidence type="ECO:0000313" key="1">
    <source>
        <dbReference type="EMBL" id="SMY32156.1"/>
    </source>
</evidence>
<gene>
    <name evidence="1" type="ORF">PMAL9190_00384</name>
</gene>
<accession>A0A1Y6M6G9</accession>
<dbReference type="Proteomes" id="UP000195963">
    <property type="component" value="Unassembled WGS sequence"/>
</dbReference>
<keyword evidence="2" id="KW-1185">Reference proteome</keyword>